<dbReference type="Proteomes" id="UP000296159">
    <property type="component" value="Unassembled WGS sequence"/>
</dbReference>
<keyword evidence="3" id="KW-1185">Reference proteome</keyword>
<accession>A0A2U1TX64</accession>
<dbReference type="CDD" id="cd05344">
    <property type="entry name" value="BKR_like_SDR_like"/>
    <property type="match status" value="1"/>
</dbReference>
<comment type="caution">
    <text evidence="2">The sequence shown here is derived from an EMBL/GenBank/DDBJ whole genome shotgun (WGS) entry which is preliminary data.</text>
</comment>
<dbReference type="RefSeq" id="WP_136167123.1">
    <property type="nucleotide sequence ID" value="NZ_KZ819082.1"/>
</dbReference>
<dbReference type="PANTHER" id="PTHR42879">
    <property type="entry name" value="3-OXOACYL-(ACYL-CARRIER-PROTEIN) REDUCTASE"/>
    <property type="match status" value="1"/>
</dbReference>
<evidence type="ECO:0000313" key="2">
    <source>
        <dbReference type="EMBL" id="PWC13964.1"/>
    </source>
</evidence>
<dbReference type="EMBL" id="QDKH01000016">
    <property type="protein sequence ID" value="PWC13964.1"/>
    <property type="molecule type" value="Genomic_DNA"/>
</dbReference>
<comment type="similarity">
    <text evidence="1">Belongs to the short-chain dehydrogenases/reductases (SDR) family.</text>
</comment>
<proteinExistence type="inferred from homology"/>
<organism evidence="2 3">
    <name type="scientific">Brenneria corticis</name>
    <dbReference type="NCBI Taxonomy" id="2173106"/>
    <lineage>
        <taxon>Bacteria</taxon>
        <taxon>Pseudomonadati</taxon>
        <taxon>Pseudomonadota</taxon>
        <taxon>Gammaproteobacteria</taxon>
        <taxon>Enterobacterales</taxon>
        <taxon>Pectobacteriaceae</taxon>
        <taxon>Brenneria</taxon>
    </lineage>
</organism>
<dbReference type="PRINTS" id="PR00081">
    <property type="entry name" value="GDHRDH"/>
</dbReference>
<protein>
    <submittedName>
        <fullName evidence="2">Oxidoreductase</fullName>
    </submittedName>
</protein>
<dbReference type="InterPro" id="IPR050259">
    <property type="entry name" value="SDR"/>
</dbReference>
<dbReference type="Pfam" id="PF13561">
    <property type="entry name" value="adh_short_C2"/>
    <property type="match status" value="1"/>
</dbReference>
<dbReference type="InterPro" id="IPR002347">
    <property type="entry name" value="SDR_fam"/>
</dbReference>
<name>A0A2U1TX64_9GAMM</name>
<dbReference type="SUPFAM" id="SSF51735">
    <property type="entry name" value="NAD(P)-binding Rossmann-fold domains"/>
    <property type="match status" value="1"/>
</dbReference>
<dbReference type="InterPro" id="IPR036291">
    <property type="entry name" value="NAD(P)-bd_dom_sf"/>
</dbReference>
<dbReference type="Gene3D" id="3.40.50.720">
    <property type="entry name" value="NAD(P)-binding Rossmann-like Domain"/>
    <property type="match status" value="1"/>
</dbReference>
<evidence type="ECO:0000313" key="3">
    <source>
        <dbReference type="Proteomes" id="UP000296159"/>
    </source>
</evidence>
<sequence>MDLGIQGKKALVWGASRGLGKAAALQLAREGVEVTLLARSGSALQDARQDIYQQTGNRPAAFVADITTEAGRQAALEACPRPDILINNASGPTPGDFRHWQREHWLAALDSMMLGPIEMIRLTVDGMSERGFGRIVNITSRSVKIPQLELGLSNSARSGLTGFVAGLSRTLVERNVTINNILPGIFDTEGQWQHIRSLSEQSGRDFAEIQRERAAASTAKRYGRPEEFGAACAFLCAAQAGYITGQNLLIDGGSYPGTF</sequence>
<dbReference type="AlphaFoldDB" id="A0A2U1TX64"/>
<evidence type="ECO:0000256" key="1">
    <source>
        <dbReference type="ARBA" id="ARBA00006484"/>
    </source>
</evidence>
<dbReference type="PANTHER" id="PTHR42879:SF6">
    <property type="entry name" value="NADPH-DEPENDENT REDUCTASE BACG"/>
    <property type="match status" value="1"/>
</dbReference>
<reference evidence="2 3" key="1">
    <citation type="submission" date="2018-04" db="EMBL/GenBank/DDBJ databases">
        <title>Brenneria corticis sp.nov.</title>
        <authorList>
            <person name="Li Y."/>
        </authorList>
    </citation>
    <scope>NUCLEOTIDE SEQUENCE [LARGE SCALE GENOMIC DNA]</scope>
    <source>
        <strain evidence="2 3">CFCC 11842</strain>
    </source>
</reference>
<gene>
    <name evidence="2" type="ORF">DDT56_14415</name>
</gene>